<sequence length="290" mass="32652">MPAPGKRARQRANKALAKLTETDASEVPIDAPPVPETPTETHTETPAKMPLDPAAELIASLKEYSVTLSLDDPLAAEALKHGVRLGFEIGERRMAARFQEMGQAVSTFMESCERRFDSTHDAAYAMGVAAERALWTLNPESPGLPSLPSPFVDPSPSITELCASLTKHFPNEIPPELTVVIQEAKGRLKDISKHERRLQMFEEMSFLRGKQSGILEERALRLSSQNQTQLQVHPRRLSRYISLRRWEPRLMTNANPPRHPSKWRLRPTTPMTQQHTYSIPPKRLIYGIPQ</sequence>
<feature type="region of interest" description="Disordered" evidence="1">
    <location>
        <begin position="1"/>
        <end position="47"/>
    </location>
</feature>
<dbReference type="Proteomes" id="UP000521943">
    <property type="component" value="Unassembled WGS sequence"/>
</dbReference>
<organism evidence="2 3">
    <name type="scientific">Ephemerocybe angulata</name>
    <dbReference type="NCBI Taxonomy" id="980116"/>
    <lineage>
        <taxon>Eukaryota</taxon>
        <taxon>Fungi</taxon>
        <taxon>Dikarya</taxon>
        <taxon>Basidiomycota</taxon>
        <taxon>Agaricomycotina</taxon>
        <taxon>Agaricomycetes</taxon>
        <taxon>Agaricomycetidae</taxon>
        <taxon>Agaricales</taxon>
        <taxon>Agaricineae</taxon>
        <taxon>Psathyrellaceae</taxon>
        <taxon>Ephemerocybe</taxon>
    </lineage>
</organism>
<comment type="caution">
    <text evidence="2">The sequence shown here is derived from an EMBL/GenBank/DDBJ whole genome shotgun (WGS) entry which is preliminary data.</text>
</comment>
<accession>A0A8H6LU51</accession>
<name>A0A8H6LU51_9AGAR</name>
<protein>
    <submittedName>
        <fullName evidence="2">Uncharacterized protein</fullName>
    </submittedName>
</protein>
<reference evidence="2 3" key="1">
    <citation type="submission" date="2020-07" db="EMBL/GenBank/DDBJ databases">
        <title>Comparative genomics of pyrophilous fungi reveals a link between fire events and developmental genes.</title>
        <authorList>
            <consortium name="DOE Joint Genome Institute"/>
            <person name="Steindorff A.S."/>
            <person name="Carver A."/>
            <person name="Calhoun S."/>
            <person name="Stillman K."/>
            <person name="Liu H."/>
            <person name="Lipzen A."/>
            <person name="Pangilinan J."/>
            <person name="Labutti K."/>
            <person name="Bruns T.D."/>
            <person name="Grigoriev I.V."/>
        </authorList>
    </citation>
    <scope>NUCLEOTIDE SEQUENCE [LARGE SCALE GENOMIC DNA]</scope>
    <source>
        <strain evidence="2 3">CBS 144469</strain>
    </source>
</reference>
<gene>
    <name evidence="2" type="ORF">DFP72DRAFT_1123785</name>
</gene>
<evidence type="ECO:0000313" key="3">
    <source>
        <dbReference type="Proteomes" id="UP000521943"/>
    </source>
</evidence>
<dbReference type="AlphaFoldDB" id="A0A8H6LU51"/>
<keyword evidence="3" id="KW-1185">Reference proteome</keyword>
<evidence type="ECO:0000313" key="2">
    <source>
        <dbReference type="EMBL" id="KAF6740957.1"/>
    </source>
</evidence>
<proteinExistence type="predicted"/>
<dbReference type="EMBL" id="JACGCI010000321">
    <property type="protein sequence ID" value="KAF6740957.1"/>
    <property type="molecule type" value="Genomic_DNA"/>
</dbReference>
<feature type="compositionally biased region" description="Basic residues" evidence="1">
    <location>
        <begin position="1"/>
        <end position="12"/>
    </location>
</feature>
<evidence type="ECO:0000256" key="1">
    <source>
        <dbReference type="SAM" id="MobiDB-lite"/>
    </source>
</evidence>
<dbReference type="OrthoDB" id="10426593at2759"/>